<evidence type="ECO:0000256" key="2">
    <source>
        <dbReference type="ARBA" id="ARBA00010138"/>
    </source>
</evidence>
<evidence type="ECO:0000256" key="10">
    <source>
        <dbReference type="PIRSR" id="PIRSR000485-2"/>
    </source>
</evidence>
<feature type="domain" description="Glutamine amidotransferase type-2" evidence="11">
    <location>
        <begin position="12"/>
        <end position="233"/>
    </location>
</feature>
<dbReference type="AlphaFoldDB" id="A0A0R1W5S2"/>
<evidence type="ECO:0000256" key="9">
    <source>
        <dbReference type="PIRSR" id="PIRSR000485-1"/>
    </source>
</evidence>
<proteinExistence type="inferred from homology"/>
<keyword evidence="13" id="KW-1185">Reference proteome</keyword>
<dbReference type="RefSeq" id="WP_010621455.1">
    <property type="nucleotide sequence ID" value="NZ_AZGF01000004.1"/>
</dbReference>
<dbReference type="EC" id="2.4.2.14" evidence="7"/>
<dbReference type="InterPro" id="IPR035584">
    <property type="entry name" value="PurF_N"/>
</dbReference>
<keyword evidence="7 10" id="KW-0460">Magnesium</keyword>
<dbReference type="PANTHER" id="PTHR11907">
    <property type="entry name" value="AMIDOPHOSPHORIBOSYLTRANSFERASE"/>
    <property type="match status" value="1"/>
</dbReference>
<dbReference type="Proteomes" id="UP000051820">
    <property type="component" value="Unassembled WGS sequence"/>
</dbReference>
<comment type="cofactor">
    <cofactor evidence="7 10">
        <name>Mg(2+)</name>
        <dbReference type="ChEBI" id="CHEBI:18420"/>
    </cofactor>
    <text evidence="7 10">Binds 1 Mg(2+) ion per subunit.</text>
</comment>
<dbReference type="CDD" id="cd00715">
    <property type="entry name" value="GPATase_N"/>
    <property type="match status" value="1"/>
</dbReference>
<gene>
    <name evidence="7" type="primary">purF</name>
    <name evidence="12" type="ORF">FD16_GL001639</name>
</gene>
<dbReference type="PROSITE" id="PS51278">
    <property type="entry name" value="GATASE_TYPE_2"/>
    <property type="match status" value="1"/>
</dbReference>
<dbReference type="PATRIC" id="fig|1423807.3.peg.1680"/>
<dbReference type="Pfam" id="PF00156">
    <property type="entry name" value="Pribosyltran"/>
    <property type="match status" value="1"/>
</dbReference>
<accession>A0A0R1W5S2</accession>
<dbReference type="UniPathway" id="UPA00074">
    <property type="reaction ID" value="UER00124"/>
</dbReference>
<keyword evidence="7 10" id="KW-0479">Metal-binding</keyword>
<reference evidence="12 13" key="1">
    <citation type="journal article" date="2015" name="Genome Announc.">
        <title>Expanding the biotechnology potential of lactobacilli through comparative genomics of 213 strains and associated genera.</title>
        <authorList>
            <person name="Sun Z."/>
            <person name="Harris H.M."/>
            <person name="McCann A."/>
            <person name="Guo C."/>
            <person name="Argimon S."/>
            <person name="Zhang W."/>
            <person name="Yang X."/>
            <person name="Jeffery I.B."/>
            <person name="Cooney J.C."/>
            <person name="Kagawa T.F."/>
            <person name="Liu W."/>
            <person name="Song Y."/>
            <person name="Salvetti E."/>
            <person name="Wrobel A."/>
            <person name="Rasinkangas P."/>
            <person name="Parkhill J."/>
            <person name="Rea M.C."/>
            <person name="O'Sullivan O."/>
            <person name="Ritari J."/>
            <person name="Douillard F.P."/>
            <person name="Paul Ross R."/>
            <person name="Yang R."/>
            <person name="Briner A.E."/>
            <person name="Felis G.E."/>
            <person name="de Vos W.M."/>
            <person name="Barrangou R."/>
            <person name="Klaenhammer T.R."/>
            <person name="Caufield P.W."/>
            <person name="Cui Y."/>
            <person name="Zhang H."/>
            <person name="O'Toole P.W."/>
        </authorList>
    </citation>
    <scope>NUCLEOTIDE SEQUENCE [LARGE SCALE GENOMIC DNA]</scope>
    <source>
        <strain evidence="12 13">DSM 5007</strain>
    </source>
</reference>
<dbReference type="Gene3D" id="3.60.20.10">
    <property type="entry name" value="Glutamine Phosphoribosylpyrophosphate, subunit 1, domain 1"/>
    <property type="match status" value="1"/>
</dbReference>
<dbReference type="GO" id="GO:0000287">
    <property type="term" value="F:magnesium ion binding"/>
    <property type="evidence" value="ECO:0007669"/>
    <property type="project" value="UniProtKB-UniRule"/>
</dbReference>
<dbReference type="GO" id="GO:0006189">
    <property type="term" value="P:'de novo' IMP biosynthetic process"/>
    <property type="evidence" value="ECO:0007669"/>
    <property type="project" value="UniProtKB-UniRule"/>
</dbReference>
<evidence type="ECO:0000256" key="6">
    <source>
        <dbReference type="ARBA" id="ARBA00022962"/>
    </source>
</evidence>
<evidence type="ECO:0000256" key="7">
    <source>
        <dbReference type="HAMAP-Rule" id="MF_01931"/>
    </source>
</evidence>
<feature type="binding site" evidence="7 10">
    <location>
        <position position="296"/>
    </location>
    <ligand>
        <name>Mg(2+)</name>
        <dbReference type="ChEBI" id="CHEBI:18420"/>
    </ligand>
</feature>
<evidence type="ECO:0000256" key="4">
    <source>
        <dbReference type="ARBA" id="ARBA00022679"/>
    </source>
</evidence>
<dbReference type="HAMAP" id="MF_01931">
    <property type="entry name" value="PurF"/>
    <property type="match status" value="1"/>
</dbReference>
<comment type="caution">
    <text evidence="7">Lacks conserved residue(s) required for the propagation of feature annotation.</text>
</comment>
<dbReference type="PIRSF" id="PIRSF000485">
    <property type="entry name" value="Amd_phspho_trans"/>
    <property type="match status" value="1"/>
</dbReference>
<name>A0A0R1W5S2_9LACO</name>
<dbReference type="InterPro" id="IPR000836">
    <property type="entry name" value="PRTase_dom"/>
</dbReference>
<feature type="active site" description="Nucleophile" evidence="7 9">
    <location>
        <position position="12"/>
    </location>
</feature>
<keyword evidence="5 7" id="KW-0658">Purine biosynthesis</keyword>
<comment type="catalytic activity">
    <reaction evidence="7 8">
        <text>5-phospho-beta-D-ribosylamine + L-glutamate + diphosphate = 5-phospho-alpha-D-ribose 1-diphosphate + L-glutamine + H2O</text>
        <dbReference type="Rhea" id="RHEA:14905"/>
        <dbReference type="ChEBI" id="CHEBI:15377"/>
        <dbReference type="ChEBI" id="CHEBI:29985"/>
        <dbReference type="ChEBI" id="CHEBI:33019"/>
        <dbReference type="ChEBI" id="CHEBI:58017"/>
        <dbReference type="ChEBI" id="CHEBI:58359"/>
        <dbReference type="ChEBI" id="CHEBI:58681"/>
        <dbReference type="EC" id="2.4.2.14"/>
    </reaction>
</comment>
<dbReference type="CDD" id="cd06223">
    <property type="entry name" value="PRTases_typeI"/>
    <property type="match status" value="1"/>
</dbReference>
<protein>
    <recommendedName>
        <fullName evidence="7">Amidophosphoribosyltransferase</fullName>
        <shortName evidence="7">ATase</shortName>
        <ecNumber evidence="7">2.4.2.14</ecNumber>
    </recommendedName>
    <alternativeName>
        <fullName evidence="7">Glutamine phosphoribosylpyrophosphate amidotransferase</fullName>
        <shortName evidence="7">GPATase</shortName>
    </alternativeName>
</protein>
<feature type="binding site" evidence="7 10">
    <location>
        <position position="358"/>
    </location>
    <ligand>
        <name>Mg(2+)</name>
        <dbReference type="ChEBI" id="CHEBI:18420"/>
    </ligand>
</feature>
<organism evidence="12 13">
    <name type="scientific">Paucilactobacillus suebicus DSM 5007 = KCTC 3549</name>
    <dbReference type="NCBI Taxonomy" id="1423807"/>
    <lineage>
        <taxon>Bacteria</taxon>
        <taxon>Bacillati</taxon>
        <taxon>Bacillota</taxon>
        <taxon>Bacilli</taxon>
        <taxon>Lactobacillales</taxon>
        <taxon>Lactobacillaceae</taxon>
        <taxon>Paucilactobacillus</taxon>
    </lineage>
</organism>
<dbReference type="GO" id="GO:0009113">
    <property type="term" value="P:purine nucleobase biosynthetic process"/>
    <property type="evidence" value="ECO:0007669"/>
    <property type="project" value="UniProtKB-UniRule"/>
</dbReference>
<comment type="pathway">
    <text evidence="1 7 8">Purine metabolism; IMP biosynthesis via de novo pathway; N(1)-(5-phospho-D-ribosyl)glycinamide from 5-phospho-alpha-D-ribose 1-diphosphate: step 1/2.</text>
</comment>
<dbReference type="InterPro" id="IPR017932">
    <property type="entry name" value="GATase_2_dom"/>
</dbReference>
<sequence length="490" mass="53855">MPAELKGLNEECGVFGVWDDSQAAQRTYFGLHSLQHRGQEGAGIVVKSENGRLLAHKGLGLLSDVFDRPEYLDELVGRSAIGHVRYGTAGSRGIENIQPLVFHYLDEDIALAHNGNLTNAVSMRRKLESDGAIFQSNSDTEVLMHLIQRQKQPKFADRLKASLREIRGGFAYLILTKDAMYAALDPNGFRPLVIGQLENGSYIVASETCALDVVGAKFLRDVQPGELVQIDDSGCHISKYTNDTQLAICSMEYIYFARPDSNIYGVNVHLARQQMGRQVALENPVDADIVVGVPNSSLSAASGVAQQLGIPDEMGLIKNQYSSRTFIQPTQELREQGVKMKLSAVRAVVEGKKVALVDDSIVRGTTSRYIVRMLKAAGAKSVHLLISSPPLKYPCFYGIDIEHTRELMAANNTVEEMREKIGADSLHFLSLPGLIKSIGLKQDEPNDGLCVAYFDGKYPTPLYDYEDGFETPKTADDHALSASVKQHQVI</sequence>
<evidence type="ECO:0000313" key="12">
    <source>
        <dbReference type="EMBL" id="KRM12954.1"/>
    </source>
</evidence>
<dbReference type="InterPro" id="IPR029055">
    <property type="entry name" value="Ntn_hydrolases_N"/>
</dbReference>
<comment type="similarity">
    <text evidence="2 7 8">In the C-terminal section; belongs to the purine/pyrimidine phosphoribosyltransferase family.</text>
</comment>
<keyword evidence="4 7" id="KW-0808">Transferase</keyword>
<evidence type="ECO:0000256" key="8">
    <source>
        <dbReference type="PIRNR" id="PIRNR000485"/>
    </source>
</evidence>
<dbReference type="EMBL" id="AZGF01000004">
    <property type="protein sequence ID" value="KRM12954.1"/>
    <property type="molecule type" value="Genomic_DNA"/>
</dbReference>
<dbReference type="GO" id="GO:0004044">
    <property type="term" value="F:amidophosphoribosyltransferase activity"/>
    <property type="evidence" value="ECO:0007669"/>
    <property type="project" value="UniProtKB-UniRule"/>
</dbReference>
<evidence type="ECO:0000256" key="3">
    <source>
        <dbReference type="ARBA" id="ARBA00022676"/>
    </source>
</evidence>
<dbReference type="InterPro" id="IPR005854">
    <property type="entry name" value="PurF"/>
</dbReference>
<dbReference type="SUPFAM" id="SSF53271">
    <property type="entry name" value="PRTase-like"/>
    <property type="match status" value="1"/>
</dbReference>
<evidence type="ECO:0000259" key="11">
    <source>
        <dbReference type="PROSITE" id="PS51278"/>
    </source>
</evidence>
<comment type="function">
    <text evidence="7">Catalyzes the formation of phosphoribosylamine from phosphoribosylpyrophosphate (PRPP) and glutamine.</text>
</comment>
<keyword evidence="3 7" id="KW-0328">Glycosyltransferase</keyword>
<evidence type="ECO:0000256" key="5">
    <source>
        <dbReference type="ARBA" id="ARBA00022755"/>
    </source>
</evidence>
<evidence type="ECO:0000313" key="13">
    <source>
        <dbReference type="Proteomes" id="UP000051820"/>
    </source>
</evidence>
<dbReference type="STRING" id="1423807.FD16_GL001639"/>
<keyword evidence="6 7" id="KW-0315">Glutamine amidotransferase</keyword>
<dbReference type="InterPro" id="IPR029057">
    <property type="entry name" value="PRTase-like"/>
</dbReference>
<feature type="binding site" evidence="7 10">
    <location>
        <position position="359"/>
    </location>
    <ligand>
        <name>Mg(2+)</name>
        <dbReference type="ChEBI" id="CHEBI:18420"/>
    </ligand>
</feature>
<dbReference type="eggNOG" id="COG0034">
    <property type="taxonomic scope" value="Bacteria"/>
</dbReference>
<comment type="caution">
    <text evidence="12">The sequence shown here is derived from an EMBL/GenBank/DDBJ whole genome shotgun (WGS) entry which is preliminary data.</text>
</comment>
<dbReference type="SUPFAM" id="SSF56235">
    <property type="entry name" value="N-terminal nucleophile aminohydrolases (Ntn hydrolases)"/>
    <property type="match status" value="1"/>
</dbReference>
<dbReference type="Pfam" id="PF13537">
    <property type="entry name" value="GATase_7"/>
    <property type="match status" value="1"/>
</dbReference>
<dbReference type="Gene3D" id="3.40.50.2020">
    <property type="match status" value="1"/>
</dbReference>
<dbReference type="NCBIfam" id="TIGR01134">
    <property type="entry name" value="purF"/>
    <property type="match status" value="1"/>
</dbReference>
<evidence type="ECO:0000256" key="1">
    <source>
        <dbReference type="ARBA" id="ARBA00005209"/>
    </source>
</evidence>
<dbReference type="OrthoDB" id="9801213at2"/>